<dbReference type="GO" id="GO:0005737">
    <property type="term" value="C:cytoplasm"/>
    <property type="evidence" value="ECO:0007669"/>
    <property type="project" value="UniProtKB-SubCell"/>
</dbReference>
<feature type="binding site" evidence="8">
    <location>
        <position position="245"/>
    </location>
    <ligand>
        <name>substrate</name>
    </ligand>
</feature>
<evidence type="ECO:0000256" key="4">
    <source>
        <dbReference type="ARBA" id="ARBA00022723"/>
    </source>
</evidence>
<dbReference type="NCBIfam" id="NF010675">
    <property type="entry name" value="PRK14072.1"/>
    <property type="match status" value="1"/>
</dbReference>
<dbReference type="HAMAP" id="MF_01978">
    <property type="entry name" value="Phosphofructokinase_II_B2"/>
    <property type="match status" value="1"/>
</dbReference>
<keyword evidence="4 8" id="KW-0479">Metal-binding</keyword>
<dbReference type="EC" id="2.7.1.90" evidence="8"/>
<feature type="site" description="Important for catalytic activity; stabilizes the transition state when the phosphoryl donor is PPi" evidence="8">
    <location>
        <position position="141"/>
    </location>
</feature>
<keyword evidence="8" id="KW-0324">Glycolysis</keyword>
<reference evidence="10 11" key="1">
    <citation type="submission" date="2020-08" db="EMBL/GenBank/DDBJ databases">
        <title>Bridging the membrane lipid divide: bacteria of the FCB group superphylum have the potential to synthesize archaeal ether lipids.</title>
        <authorList>
            <person name="Villanueva L."/>
            <person name="Von Meijenfeldt F.A.B."/>
            <person name="Westbye A.B."/>
            <person name="Yadav S."/>
            <person name="Hopmans E.C."/>
            <person name="Dutilh B.E."/>
            <person name="Sinninghe Damste J.S."/>
        </authorList>
    </citation>
    <scope>NUCLEOTIDE SEQUENCE [LARGE SCALE GENOMIC DNA]</scope>
    <source>
        <strain evidence="10">NIOZ-UU100</strain>
    </source>
</reference>
<sequence length="418" mass="45356">MSVKNAFYAQSGGVTAVINASACGVIETARKHSDKIGTVYAGRNGIIGALTEELIDTSKESDENIAALKTTPSGGFGSCRFKLKSLEENKREYERLIEVFKAHNIGYFFYNGGGDSADTCYKVSQLSEKMGFPVQAIHVPKTVDNDLPITDNCPGFGSVAKYIAVSTLEASYDVRSMAATSTKIFVIEVMGRHAGWIAAAGALVEDYGIPVVTLFPEVEFNQEKFLAAVDAKVKEHGYCTIVVSEGAHWPDGKFLAEQGTRDSFGHAQLGGAAPVVANIIKDALGYKFHWAVADYLQRAARHLASASDVEQAYALGEAGVNFALDGDNSIMPTVVRTSNNPYTWEIGKAPLSEVANVEKMMPMEFISEDGFGITDGCKEYLYPLMQGEAYPEYDDNGMPKYVTLDNVSVDKKLDNFEI</sequence>
<feature type="domain" description="Phosphofructokinase" evidence="9">
    <location>
        <begin position="9"/>
        <end position="290"/>
    </location>
</feature>
<accession>A0A8J6PAF7</accession>
<evidence type="ECO:0000256" key="3">
    <source>
        <dbReference type="ARBA" id="ARBA00022679"/>
    </source>
</evidence>
<feature type="active site" description="Proton acceptor" evidence="8">
    <location>
        <position position="144"/>
    </location>
</feature>
<dbReference type="InterPro" id="IPR000023">
    <property type="entry name" value="Phosphofructokinase_dom"/>
</dbReference>
<feature type="binding site" evidence="8">
    <location>
        <begin position="295"/>
        <end position="298"/>
    </location>
    <ligand>
        <name>substrate</name>
    </ligand>
</feature>
<comment type="caution">
    <text evidence="10">The sequence shown here is derived from an EMBL/GenBank/DDBJ whole genome shotgun (WGS) entry which is preliminary data.</text>
</comment>
<comment type="subcellular location">
    <subcellularLocation>
        <location evidence="8">Cytoplasm</location>
    </subcellularLocation>
</comment>
<evidence type="ECO:0000256" key="7">
    <source>
        <dbReference type="ARBA" id="ARBA00048072"/>
    </source>
</evidence>
<feature type="binding site" evidence="8">
    <location>
        <begin position="142"/>
        <end position="144"/>
    </location>
    <ligand>
        <name>substrate</name>
    </ligand>
</feature>
<comment type="activity regulation">
    <text evidence="8">Non-allosteric.</text>
</comment>
<dbReference type="Proteomes" id="UP000654401">
    <property type="component" value="Unassembled WGS sequence"/>
</dbReference>
<keyword evidence="3 8" id="KW-0808">Transferase</keyword>
<evidence type="ECO:0000256" key="2">
    <source>
        <dbReference type="ARBA" id="ARBA00003138"/>
    </source>
</evidence>
<evidence type="ECO:0000313" key="10">
    <source>
        <dbReference type="EMBL" id="MBC8519336.1"/>
    </source>
</evidence>
<dbReference type="Gene3D" id="3.40.50.460">
    <property type="entry name" value="Phosphofructokinase domain"/>
    <property type="match status" value="1"/>
</dbReference>
<dbReference type="GO" id="GO:0006002">
    <property type="term" value="P:fructose 6-phosphate metabolic process"/>
    <property type="evidence" value="ECO:0007669"/>
    <property type="project" value="InterPro"/>
</dbReference>
<feature type="binding site" evidence="8">
    <location>
        <position position="13"/>
    </location>
    <ligand>
        <name>diphosphate</name>
        <dbReference type="ChEBI" id="CHEBI:33019"/>
    </ligand>
</feature>
<dbReference type="Gene3D" id="3.40.50.450">
    <property type="match status" value="1"/>
</dbReference>
<comment type="similarity">
    <text evidence="8">Belongs to the phosphofructokinase type A (PFKA) family. PPi-dependent PFK group II subfamily. Clade 'B2' sub-subfamily.</text>
</comment>
<evidence type="ECO:0000259" key="9">
    <source>
        <dbReference type="Pfam" id="PF00365"/>
    </source>
</evidence>
<evidence type="ECO:0000256" key="6">
    <source>
        <dbReference type="ARBA" id="ARBA00022842"/>
    </source>
</evidence>
<dbReference type="InterPro" id="IPR035966">
    <property type="entry name" value="PKF_sf"/>
</dbReference>
<dbReference type="InterPro" id="IPR011404">
    <property type="entry name" value="PPi-PFK"/>
</dbReference>
<dbReference type="EMBL" id="JACNFK010000021">
    <property type="protein sequence ID" value="MBC8519336.1"/>
    <property type="molecule type" value="Genomic_DNA"/>
</dbReference>
<dbReference type="GO" id="GO:0046872">
    <property type="term" value="F:metal ion binding"/>
    <property type="evidence" value="ECO:0007669"/>
    <property type="project" value="UniProtKB-KW"/>
</dbReference>
<comment type="subunit">
    <text evidence="8">Homodimer.</text>
</comment>
<dbReference type="InterPro" id="IPR022953">
    <property type="entry name" value="ATP_PFK"/>
</dbReference>
<feature type="binding site" evidence="8">
    <location>
        <begin position="190"/>
        <end position="192"/>
    </location>
    <ligand>
        <name>substrate</name>
    </ligand>
</feature>
<dbReference type="SUPFAM" id="SSF53784">
    <property type="entry name" value="Phosphofructokinase"/>
    <property type="match status" value="1"/>
</dbReference>
<gene>
    <name evidence="8" type="primary">pfp</name>
    <name evidence="10" type="ORF">H8D24_02880</name>
</gene>
<dbReference type="PANTHER" id="PTHR45770">
    <property type="entry name" value="ATP-DEPENDENT 6-PHOSPHOFRUCTOKINASE 1"/>
    <property type="match status" value="1"/>
</dbReference>
<comment type="cofactor">
    <cofactor evidence="1 8">
        <name>Mg(2+)</name>
        <dbReference type="ChEBI" id="CHEBI:18420"/>
    </cofactor>
</comment>
<dbReference type="UniPathway" id="UPA00109">
    <property type="reaction ID" value="UER00182"/>
</dbReference>
<keyword evidence="8" id="KW-0963">Cytoplasm</keyword>
<comment type="pathway">
    <text evidence="8">Carbohydrate degradation; glycolysis; D-glyceraldehyde 3-phosphate and glycerone phosphate from D-glucose: step 3/4.</text>
</comment>
<protein>
    <recommendedName>
        <fullName evidence="8">Pyrophosphate--fructose 6-phosphate 1-phosphotransferase</fullName>
        <ecNumber evidence="8">2.7.1.90</ecNumber>
    </recommendedName>
    <alternativeName>
        <fullName evidence="8">6-phosphofructokinase, pyrophosphate dependent</fullName>
    </alternativeName>
    <alternativeName>
        <fullName evidence="8">PPi-dependent phosphofructokinase</fullName>
        <shortName evidence="8">PPi-PFK</shortName>
    </alternativeName>
    <alternativeName>
        <fullName evidence="8">Pyrophosphate-dependent 6-phosphofructose-1-kinase</fullName>
    </alternativeName>
</protein>
<dbReference type="InterPro" id="IPR050929">
    <property type="entry name" value="PFKA"/>
</dbReference>
<name>A0A8J6PAF7_9GAMM</name>
<dbReference type="AlphaFoldDB" id="A0A8J6PAF7"/>
<comment type="function">
    <text evidence="2 8">Catalyzes the phosphorylation of D-fructose 6-phosphate, the first committing step of glycolysis. Uses inorganic phosphate (PPi) as phosphoryl donor instead of ATP like common ATP-dependent phosphofructokinases (ATP-PFKs), which renders the reaction reversible, and can thus function both in glycolysis and gluconeogenesis. Consistently, PPi-PFK can replace the enzymes of both the forward (ATP-PFK) and reverse (fructose-bisphosphatase (FBPase)) reactions.</text>
</comment>
<evidence type="ECO:0000256" key="1">
    <source>
        <dbReference type="ARBA" id="ARBA00001946"/>
    </source>
</evidence>
<proteinExistence type="inferred from homology"/>
<organism evidence="10 11">
    <name type="scientific">Candidatus Thiopontia autotrophica</name>
    <dbReference type="NCBI Taxonomy" id="2841688"/>
    <lineage>
        <taxon>Bacteria</taxon>
        <taxon>Pseudomonadati</taxon>
        <taxon>Pseudomonadota</taxon>
        <taxon>Gammaproteobacteria</taxon>
        <taxon>Candidatus Thiopontia</taxon>
    </lineage>
</organism>
<dbReference type="PIRSF" id="PIRSF036483">
    <property type="entry name" value="PFK_XF0274"/>
    <property type="match status" value="1"/>
</dbReference>
<feature type="site" description="Important for catalytic activity and substrate specificity; stabilizes the transition state when the phosphoryl donor is PPi; prevents ATP from binding by mimicking the alpha-phosphate group of ATP" evidence="8">
    <location>
        <position position="115"/>
    </location>
</feature>
<comment type="catalytic activity">
    <reaction evidence="7 8">
        <text>beta-D-fructose 6-phosphate + diphosphate = beta-D-fructose 1,6-bisphosphate + phosphate + H(+)</text>
        <dbReference type="Rhea" id="RHEA:13613"/>
        <dbReference type="ChEBI" id="CHEBI:15378"/>
        <dbReference type="ChEBI" id="CHEBI:32966"/>
        <dbReference type="ChEBI" id="CHEBI:33019"/>
        <dbReference type="ChEBI" id="CHEBI:43474"/>
        <dbReference type="ChEBI" id="CHEBI:57634"/>
        <dbReference type="EC" id="2.7.1.90"/>
    </reaction>
</comment>
<dbReference type="Pfam" id="PF00365">
    <property type="entry name" value="PFK"/>
    <property type="match status" value="1"/>
</dbReference>
<dbReference type="PRINTS" id="PR00476">
    <property type="entry name" value="PHFRCTKINASE"/>
</dbReference>
<comment type="caution">
    <text evidence="8">Lacks conserved residue(s) required for the propagation of feature annotation.</text>
</comment>
<keyword evidence="5 8" id="KW-0418">Kinase</keyword>
<evidence type="ECO:0000256" key="5">
    <source>
        <dbReference type="ARBA" id="ARBA00022777"/>
    </source>
</evidence>
<dbReference type="GO" id="GO:0003872">
    <property type="term" value="F:6-phosphofructokinase activity"/>
    <property type="evidence" value="ECO:0007669"/>
    <property type="project" value="UniProtKB-UniRule"/>
</dbReference>
<dbReference type="GO" id="GO:0047334">
    <property type="term" value="F:diphosphate-fructose-6-phosphate 1-phosphotransferase activity"/>
    <property type="evidence" value="ECO:0007669"/>
    <property type="project" value="UniProtKB-EC"/>
</dbReference>
<evidence type="ECO:0000313" key="11">
    <source>
        <dbReference type="Proteomes" id="UP000654401"/>
    </source>
</evidence>
<evidence type="ECO:0000256" key="8">
    <source>
        <dbReference type="HAMAP-Rule" id="MF_01978"/>
    </source>
</evidence>
<keyword evidence="6 8" id="KW-0460">Magnesium</keyword>